<protein>
    <submittedName>
        <fullName evidence="2">DNA-binding transcriptional regulator, MarR family</fullName>
    </submittedName>
</protein>
<dbReference type="PANTHER" id="PTHR33164:SF99">
    <property type="entry name" value="MARR FAMILY REGULATORY PROTEIN"/>
    <property type="match status" value="1"/>
</dbReference>
<dbReference type="InterPro" id="IPR036388">
    <property type="entry name" value="WH-like_DNA-bd_sf"/>
</dbReference>
<dbReference type="RefSeq" id="WP_093753312.1">
    <property type="nucleotide sequence ID" value="NZ_BSYN01000003.1"/>
</dbReference>
<dbReference type="PRINTS" id="PR00598">
    <property type="entry name" value="HTHMARR"/>
</dbReference>
<evidence type="ECO:0000259" key="1">
    <source>
        <dbReference type="PROSITE" id="PS50995"/>
    </source>
</evidence>
<dbReference type="GO" id="GO:0006950">
    <property type="term" value="P:response to stress"/>
    <property type="evidence" value="ECO:0007669"/>
    <property type="project" value="TreeGrafter"/>
</dbReference>
<dbReference type="GO" id="GO:0003700">
    <property type="term" value="F:DNA-binding transcription factor activity"/>
    <property type="evidence" value="ECO:0007669"/>
    <property type="project" value="InterPro"/>
</dbReference>
<dbReference type="Pfam" id="PF01047">
    <property type="entry name" value="MarR"/>
    <property type="match status" value="1"/>
</dbReference>
<evidence type="ECO:0000313" key="3">
    <source>
        <dbReference type="Proteomes" id="UP000198828"/>
    </source>
</evidence>
<organism evidence="2 3">
    <name type="scientific">Tepidimicrobium xylanilyticum</name>
    <dbReference type="NCBI Taxonomy" id="1123352"/>
    <lineage>
        <taxon>Bacteria</taxon>
        <taxon>Bacillati</taxon>
        <taxon>Bacillota</taxon>
        <taxon>Tissierellia</taxon>
        <taxon>Tissierellales</taxon>
        <taxon>Tepidimicrobiaceae</taxon>
        <taxon>Tepidimicrobium</taxon>
    </lineage>
</organism>
<gene>
    <name evidence="2" type="ORF">SAMN05660923_02018</name>
</gene>
<dbReference type="InterPro" id="IPR036390">
    <property type="entry name" value="WH_DNA-bd_sf"/>
</dbReference>
<keyword evidence="2" id="KW-0238">DNA-binding</keyword>
<dbReference type="SMART" id="SM00347">
    <property type="entry name" value="HTH_MARR"/>
    <property type="match status" value="1"/>
</dbReference>
<dbReference type="PANTHER" id="PTHR33164">
    <property type="entry name" value="TRANSCRIPTIONAL REGULATOR, MARR FAMILY"/>
    <property type="match status" value="1"/>
</dbReference>
<dbReference type="PROSITE" id="PS50995">
    <property type="entry name" value="HTH_MARR_2"/>
    <property type="match status" value="1"/>
</dbReference>
<dbReference type="OrthoDB" id="9790052at2"/>
<dbReference type="SUPFAM" id="SSF46785">
    <property type="entry name" value="Winged helix' DNA-binding domain"/>
    <property type="match status" value="1"/>
</dbReference>
<sequence>MKENNGYDSVVNIERYLRRIDRIIRLKGREILKDYNTTIPQFTALQILINNEEMTIGELSEKMALACSTITDLVDRMEKNELVIRKKDEKDRRVVRIEVLPKGHDIVKQVLEKRIDFLNAKMASFTEEEKKSLSKLLESLYDAIKDDDACIKGK</sequence>
<dbReference type="Proteomes" id="UP000198828">
    <property type="component" value="Unassembled WGS sequence"/>
</dbReference>
<proteinExistence type="predicted"/>
<dbReference type="AlphaFoldDB" id="A0A1H3A9Q5"/>
<reference evidence="2 3" key="1">
    <citation type="submission" date="2016-10" db="EMBL/GenBank/DDBJ databases">
        <authorList>
            <person name="de Groot N.N."/>
        </authorList>
    </citation>
    <scope>NUCLEOTIDE SEQUENCE [LARGE SCALE GENOMIC DNA]</scope>
    <source>
        <strain evidence="2 3">DSM 23310</strain>
    </source>
</reference>
<feature type="domain" description="HTH marR-type" evidence="1">
    <location>
        <begin position="10"/>
        <end position="142"/>
    </location>
</feature>
<dbReference type="GO" id="GO:0003677">
    <property type="term" value="F:DNA binding"/>
    <property type="evidence" value="ECO:0007669"/>
    <property type="project" value="UniProtKB-KW"/>
</dbReference>
<name>A0A1H3A9Q5_9FIRM</name>
<evidence type="ECO:0000313" key="2">
    <source>
        <dbReference type="EMBL" id="SDX26028.1"/>
    </source>
</evidence>
<accession>A0A1H3A9Q5</accession>
<dbReference type="Gene3D" id="1.10.10.10">
    <property type="entry name" value="Winged helix-like DNA-binding domain superfamily/Winged helix DNA-binding domain"/>
    <property type="match status" value="1"/>
</dbReference>
<dbReference type="InterPro" id="IPR000835">
    <property type="entry name" value="HTH_MarR-typ"/>
</dbReference>
<keyword evidence="3" id="KW-1185">Reference proteome</keyword>
<dbReference type="EMBL" id="FNNG01000008">
    <property type="protein sequence ID" value="SDX26028.1"/>
    <property type="molecule type" value="Genomic_DNA"/>
</dbReference>
<dbReference type="InterPro" id="IPR039422">
    <property type="entry name" value="MarR/SlyA-like"/>
</dbReference>